<name>A0A0K2GA39_NITMO</name>
<dbReference type="PATRIC" id="fig|42253.5.peg.1361"/>
<evidence type="ECO:0000313" key="1">
    <source>
        <dbReference type="EMBL" id="ALA57818.1"/>
    </source>
</evidence>
<evidence type="ECO:0008006" key="3">
    <source>
        <dbReference type="Google" id="ProtNLM"/>
    </source>
</evidence>
<dbReference type="AlphaFoldDB" id="A0A0K2GA39"/>
<accession>A0A0K2GA39</accession>
<sequence length="106" mass="11561">MSIHAYRTVAEAVRALEQRGFTANFELIGKTFRAVESGKTFAPGDLTIVEHHRFEGASDPEELAVVYAIQAKDGTRGTLVDAYGVYANPDLSAFLKDVSIQEDRAA</sequence>
<dbReference type="STRING" id="42253.NITMOv2_1391"/>
<dbReference type="Proteomes" id="UP000069205">
    <property type="component" value="Chromosome"/>
</dbReference>
<dbReference type="KEGG" id="nmv:NITMOv2_1391"/>
<organism evidence="1 2">
    <name type="scientific">Nitrospira moscoviensis</name>
    <dbReference type="NCBI Taxonomy" id="42253"/>
    <lineage>
        <taxon>Bacteria</taxon>
        <taxon>Pseudomonadati</taxon>
        <taxon>Nitrospirota</taxon>
        <taxon>Nitrospiria</taxon>
        <taxon>Nitrospirales</taxon>
        <taxon>Nitrospiraceae</taxon>
        <taxon>Nitrospira</taxon>
    </lineage>
</organism>
<proteinExistence type="predicted"/>
<reference evidence="1 2" key="1">
    <citation type="journal article" date="2015" name="Proc. Natl. Acad. Sci. U.S.A.">
        <title>Expanded metabolic versatility of ubiquitous nitrite-oxidizing bacteria from the genus Nitrospira.</title>
        <authorList>
            <person name="Koch H."/>
            <person name="Lucker S."/>
            <person name="Albertsen M."/>
            <person name="Kitzinger K."/>
            <person name="Herbold C."/>
            <person name="Spieck E."/>
            <person name="Nielsen P.H."/>
            <person name="Wagner M."/>
            <person name="Daims H."/>
        </authorList>
    </citation>
    <scope>NUCLEOTIDE SEQUENCE [LARGE SCALE GENOMIC DNA]</scope>
    <source>
        <strain evidence="1 2">NSP M-1</strain>
    </source>
</reference>
<keyword evidence="2" id="KW-1185">Reference proteome</keyword>
<protein>
    <recommendedName>
        <fullName evidence="3">Phosphoribosylpyrophosphate synthetase</fullName>
    </recommendedName>
</protein>
<gene>
    <name evidence="1" type="ORF">NITMOv2_1391</name>
</gene>
<evidence type="ECO:0000313" key="2">
    <source>
        <dbReference type="Proteomes" id="UP000069205"/>
    </source>
</evidence>
<dbReference type="EMBL" id="CP011801">
    <property type="protein sequence ID" value="ALA57818.1"/>
    <property type="molecule type" value="Genomic_DNA"/>
</dbReference>